<name>A0ABQ5ZUG1_9GAMM</name>
<protein>
    <submittedName>
        <fullName evidence="9">ABC transporter permease</fullName>
    </submittedName>
</protein>
<comment type="subcellular location">
    <subcellularLocation>
        <location evidence="1 7">Cell membrane</location>
        <topology evidence="1 7">Multi-pass membrane protein</topology>
    </subcellularLocation>
</comment>
<feature type="domain" description="ABC transmembrane type-1" evidence="8">
    <location>
        <begin position="59"/>
        <end position="249"/>
    </location>
</feature>
<evidence type="ECO:0000256" key="4">
    <source>
        <dbReference type="ARBA" id="ARBA00022692"/>
    </source>
</evidence>
<evidence type="ECO:0000256" key="3">
    <source>
        <dbReference type="ARBA" id="ARBA00022475"/>
    </source>
</evidence>
<comment type="caution">
    <text evidence="9">The sequence shown here is derived from an EMBL/GenBank/DDBJ whole genome shotgun (WGS) entry which is preliminary data.</text>
</comment>
<organism evidence="9 10">
    <name type="scientific">Marinospirillum insulare</name>
    <dbReference type="NCBI Taxonomy" id="217169"/>
    <lineage>
        <taxon>Bacteria</taxon>
        <taxon>Pseudomonadati</taxon>
        <taxon>Pseudomonadota</taxon>
        <taxon>Gammaproteobacteria</taxon>
        <taxon>Oceanospirillales</taxon>
        <taxon>Oceanospirillaceae</taxon>
        <taxon>Marinospirillum</taxon>
    </lineage>
</organism>
<dbReference type="Pfam" id="PF00528">
    <property type="entry name" value="BPD_transp_1"/>
    <property type="match status" value="1"/>
</dbReference>
<dbReference type="EMBL" id="BSOR01000011">
    <property type="protein sequence ID" value="GLR63071.1"/>
    <property type="molecule type" value="Genomic_DNA"/>
</dbReference>
<evidence type="ECO:0000256" key="1">
    <source>
        <dbReference type="ARBA" id="ARBA00004651"/>
    </source>
</evidence>
<evidence type="ECO:0000256" key="7">
    <source>
        <dbReference type="RuleBase" id="RU363032"/>
    </source>
</evidence>
<dbReference type="Gene3D" id="1.10.3720.10">
    <property type="entry name" value="MetI-like"/>
    <property type="match status" value="1"/>
</dbReference>
<keyword evidence="3" id="KW-1003">Cell membrane</keyword>
<keyword evidence="10" id="KW-1185">Reference proteome</keyword>
<dbReference type="InterPro" id="IPR000515">
    <property type="entry name" value="MetI-like"/>
</dbReference>
<gene>
    <name evidence="9" type="ORF">GCM10007878_05060</name>
</gene>
<reference evidence="10" key="1">
    <citation type="journal article" date="2019" name="Int. J. Syst. Evol. Microbiol.">
        <title>The Global Catalogue of Microorganisms (GCM) 10K type strain sequencing project: providing services to taxonomists for standard genome sequencing and annotation.</title>
        <authorList>
            <consortium name="The Broad Institute Genomics Platform"/>
            <consortium name="The Broad Institute Genome Sequencing Center for Infectious Disease"/>
            <person name="Wu L."/>
            <person name="Ma J."/>
        </authorList>
    </citation>
    <scope>NUCLEOTIDE SEQUENCE [LARGE SCALE GENOMIC DNA]</scope>
    <source>
        <strain evidence="10">NBRC 100033</strain>
    </source>
</reference>
<dbReference type="Proteomes" id="UP001156682">
    <property type="component" value="Unassembled WGS sequence"/>
</dbReference>
<feature type="transmembrane region" description="Helical" evidence="7">
    <location>
        <begin position="98"/>
        <end position="117"/>
    </location>
</feature>
<feature type="transmembrane region" description="Helical" evidence="7">
    <location>
        <begin position="226"/>
        <end position="248"/>
    </location>
</feature>
<evidence type="ECO:0000313" key="10">
    <source>
        <dbReference type="Proteomes" id="UP001156682"/>
    </source>
</evidence>
<evidence type="ECO:0000256" key="5">
    <source>
        <dbReference type="ARBA" id="ARBA00022989"/>
    </source>
</evidence>
<accession>A0ABQ5ZUG1</accession>
<dbReference type="RefSeq" id="WP_051610166.1">
    <property type="nucleotide sequence ID" value="NZ_BSOR01000011.1"/>
</dbReference>
<feature type="transmembrane region" description="Helical" evidence="7">
    <location>
        <begin position="63"/>
        <end position="86"/>
    </location>
</feature>
<keyword evidence="5 7" id="KW-1133">Transmembrane helix</keyword>
<keyword evidence="4 7" id="KW-0812">Transmembrane</keyword>
<dbReference type="SUPFAM" id="SSF161098">
    <property type="entry name" value="MetI-like"/>
    <property type="match status" value="1"/>
</dbReference>
<evidence type="ECO:0000259" key="8">
    <source>
        <dbReference type="PROSITE" id="PS50928"/>
    </source>
</evidence>
<dbReference type="PANTHER" id="PTHR43386:SF1">
    <property type="entry name" value="D,D-DIPEPTIDE TRANSPORT SYSTEM PERMEASE PROTEIN DDPC-RELATED"/>
    <property type="match status" value="1"/>
</dbReference>
<comment type="similarity">
    <text evidence="7">Belongs to the binding-protein-dependent transport system permease family.</text>
</comment>
<dbReference type="PROSITE" id="PS50928">
    <property type="entry name" value="ABC_TM1"/>
    <property type="match status" value="1"/>
</dbReference>
<sequence>MPFNLGLALLSAALLGLCTWLFIPEPELSTLILHAPNASHWLGTNVLGQDVLLRLLQALPNTFIIALMTGLLPVGFALLLASVNFFMPNWVDKLLLKLADLIMILPGTLLLILLAVFLEPDLWGSILLVSMLAWMDDFRILRTALFKASLRDNLAVAKSYAASKSYLLRQHLWPVLKPLLFALVIQNARRGVMMTAGLAFLGLMDPRLPNWGSLLFESQDQIHTDAFWWLLLPPVIALSCLLLFLTYLQQKVDRYADE</sequence>
<evidence type="ECO:0000256" key="6">
    <source>
        <dbReference type="ARBA" id="ARBA00023136"/>
    </source>
</evidence>
<dbReference type="InterPro" id="IPR050366">
    <property type="entry name" value="BP-dependent_transpt_permease"/>
</dbReference>
<evidence type="ECO:0000313" key="9">
    <source>
        <dbReference type="EMBL" id="GLR63071.1"/>
    </source>
</evidence>
<keyword evidence="2 7" id="KW-0813">Transport</keyword>
<evidence type="ECO:0000256" key="2">
    <source>
        <dbReference type="ARBA" id="ARBA00022448"/>
    </source>
</evidence>
<proteinExistence type="inferred from homology"/>
<keyword evidence="6 7" id="KW-0472">Membrane</keyword>
<dbReference type="PANTHER" id="PTHR43386">
    <property type="entry name" value="OLIGOPEPTIDE TRANSPORT SYSTEM PERMEASE PROTEIN APPC"/>
    <property type="match status" value="1"/>
</dbReference>
<dbReference type="InterPro" id="IPR035906">
    <property type="entry name" value="MetI-like_sf"/>
</dbReference>